<feature type="transmembrane region" description="Helical" evidence="1">
    <location>
        <begin position="37"/>
        <end position="54"/>
    </location>
</feature>
<protein>
    <recommendedName>
        <fullName evidence="4">Stage III sporulation protein AF</fullName>
    </recommendedName>
</protein>
<dbReference type="Pfam" id="PF09581">
    <property type="entry name" value="Spore_III_AF"/>
    <property type="match status" value="1"/>
</dbReference>
<name>A0A4S4JTG4_ALKAL</name>
<reference evidence="2 3" key="1">
    <citation type="submission" date="2014-01" db="EMBL/GenBank/DDBJ databases">
        <title>Draft genome sequencing of Bacillus alcalophilus CGMCC 1.3604.</title>
        <authorList>
            <person name="Yang J."/>
            <person name="Diao L."/>
            <person name="Yang S."/>
        </authorList>
    </citation>
    <scope>NUCLEOTIDE SEQUENCE [LARGE SCALE GENOMIC DNA]</scope>
    <source>
        <strain evidence="2 3">CGMCC 1.3604</strain>
    </source>
</reference>
<proteinExistence type="predicted"/>
<organism evidence="2 3">
    <name type="scientific">Alkalihalobacillus alcalophilus ATCC 27647 = CGMCC 1.3604</name>
    <dbReference type="NCBI Taxonomy" id="1218173"/>
    <lineage>
        <taxon>Bacteria</taxon>
        <taxon>Bacillati</taxon>
        <taxon>Bacillota</taxon>
        <taxon>Bacilli</taxon>
        <taxon>Bacillales</taxon>
        <taxon>Bacillaceae</taxon>
        <taxon>Alkalihalobacillus</taxon>
    </lineage>
</organism>
<keyword evidence="1" id="KW-1133">Transmembrane helix</keyword>
<dbReference type="AlphaFoldDB" id="A0A4S4JTG4"/>
<evidence type="ECO:0000313" key="2">
    <source>
        <dbReference type="EMBL" id="THG88413.1"/>
    </source>
</evidence>
<feature type="transmembrane region" description="Helical" evidence="1">
    <location>
        <begin position="6"/>
        <end position="25"/>
    </location>
</feature>
<dbReference type="Proteomes" id="UP000297014">
    <property type="component" value="Unassembled WGS sequence"/>
</dbReference>
<sequence>MAFIIEWLTNIILLILLATILELILPKNSFQKYVKMVVGLLLLIVLLQPLFSIFTQDFDEWLFTIATDSELQEKSIEESINLQKKEIELGQSAYISEQMAFLLTEQVDAHLEQSYSLKISEIEFELKENHLMDRLPTVDDIAFIRAHIDHIVDAESGELPEVKEVALVKIDTSTPLGQVQDVEEAEDPILEDVKEDLVKSWEVPKETLSVVWKGGASEFE</sequence>
<dbReference type="RefSeq" id="WP_003321381.1">
    <property type="nucleotide sequence ID" value="NZ_ALPT02000019.1"/>
</dbReference>
<dbReference type="NCBIfam" id="TIGR02896">
    <property type="entry name" value="spore_III_AF"/>
    <property type="match status" value="1"/>
</dbReference>
<dbReference type="EMBL" id="JALP01000389">
    <property type="protein sequence ID" value="THG88413.1"/>
    <property type="molecule type" value="Genomic_DNA"/>
</dbReference>
<accession>A0A4S4JTG4</accession>
<evidence type="ECO:0008006" key="4">
    <source>
        <dbReference type="Google" id="ProtNLM"/>
    </source>
</evidence>
<keyword evidence="1" id="KW-0812">Transmembrane</keyword>
<keyword evidence="1" id="KW-0472">Membrane</keyword>
<comment type="caution">
    <text evidence="2">The sequence shown here is derived from an EMBL/GenBank/DDBJ whole genome shotgun (WGS) entry which is preliminary data.</text>
</comment>
<gene>
    <name evidence="2" type="ORF">AJ85_03595</name>
</gene>
<dbReference type="InterPro" id="IPR014245">
    <property type="entry name" value="Spore_III_AF"/>
</dbReference>
<evidence type="ECO:0000313" key="3">
    <source>
        <dbReference type="Proteomes" id="UP000297014"/>
    </source>
</evidence>
<evidence type="ECO:0000256" key="1">
    <source>
        <dbReference type="SAM" id="Phobius"/>
    </source>
</evidence>